<keyword evidence="1" id="KW-0175">Coiled coil</keyword>
<gene>
    <name evidence="3" type="ORF">QSP1433_LOCUS8066</name>
</gene>
<organism evidence="3">
    <name type="scientific">Mucochytrium quahogii</name>
    <dbReference type="NCBI Taxonomy" id="96639"/>
    <lineage>
        <taxon>Eukaryota</taxon>
        <taxon>Sar</taxon>
        <taxon>Stramenopiles</taxon>
        <taxon>Bigyra</taxon>
        <taxon>Labyrinthulomycetes</taxon>
        <taxon>Thraustochytrida</taxon>
        <taxon>Thraustochytriidae</taxon>
        <taxon>Mucochytrium</taxon>
    </lineage>
</organism>
<feature type="region of interest" description="Disordered" evidence="2">
    <location>
        <begin position="329"/>
        <end position="383"/>
    </location>
</feature>
<evidence type="ECO:0000313" key="3">
    <source>
        <dbReference type="EMBL" id="CAD9683407.1"/>
    </source>
</evidence>
<dbReference type="EMBL" id="HBHK01012797">
    <property type="protein sequence ID" value="CAD9683407.1"/>
    <property type="molecule type" value="Transcribed_RNA"/>
</dbReference>
<feature type="coiled-coil region" evidence="1">
    <location>
        <begin position="7"/>
        <end position="259"/>
    </location>
</feature>
<feature type="compositionally biased region" description="Polar residues" evidence="2">
    <location>
        <begin position="356"/>
        <end position="375"/>
    </location>
</feature>
<feature type="compositionally biased region" description="Low complexity" evidence="2">
    <location>
        <begin position="329"/>
        <end position="339"/>
    </location>
</feature>
<sequence length="383" mass="44123">MTHKKTENDLRCTLSRLQAEYEEYRASSEIEVKDLLEEVKTLKLENHDQENEVAGLRQALHEKSTQLERMEGRKMDLTNGVSRRCRELEQTLSDYKLENMQLVERVRSVTQTSKKQSEILEAKEHSLEEAEKRENLLQSTIRELEQNLDVIRAQVDVSDYGDRDLRKQLEQKSRALEEKEVECEEMRTKLLQAEFDSKYNGEQQVKEREKLSSYEQNLQRASVHRQRMELQLQNLASKVQDLQSQLVQEMAANAALSKQLDEERLSRTKVSKQRLHILSQFYKEENRLKETLDYPFATTSQMPPSKLGKGGFTDSLDISAIQDSCSETSSACSSTTSTEDLSSYLKPSPPRVALKTTASSRAKTISKSGGQISTKHSQRKKKR</sequence>
<evidence type="ECO:0000256" key="1">
    <source>
        <dbReference type="SAM" id="Coils"/>
    </source>
</evidence>
<evidence type="ECO:0000256" key="2">
    <source>
        <dbReference type="SAM" id="MobiDB-lite"/>
    </source>
</evidence>
<protein>
    <submittedName>
        <fullName evidence="3">Uncharacterized protein</fullName>
    </submittedName>
</protein>
<name>A0A7S2WFG0_9STRA</name>
<accession>A0A7S2WFG0</accession>
<proteinExistence type="predicted"/>
<dbReference type="AlphaFoldDB" id="A0A7S2WFG0"/>
<reference evidence="3" key="1">
    <citation type="submission" date="2021-01" db="EMBL/GenBank/DDBJ databases">
        <authorList>
            <person name="Corre E."/>
            <person name="Pelletier E."/>
            <person name="Niang G."/>
            <person name="Scheremetjew M."/>
            <person name="Finn R."/>
            <person name="Kale V."/>
            <person name="Holt S."/>
            <person name="Cochrane G."/>
            <person name="Meng A."/>
            <person name="Brown T."/>
            <person name="Cohen L."/>
        </authorList>
    </citation>
    <scope>NUCLEOTIDE SEQUENCE</scope>
    <source>
        <strain evidence="3">NY070348D</strain>
    </source>
</reference>